<dbReference type="RefSeq" id="XP_025346441.1">
    <property type="nucleotide sequence ID" value="XM_025495083.1"/>
</dbReference>
<sequence>MAQRGALKTVWRARPAHLPRSPHTNSLTGCSAELSHSRTAAEAFACGSQLRPARTHSSETLRYASIQKFFTLEASRSVRASGLIRSSAYAPVWQQRATFSLSARLCDQRKDHDRGLRNGEQSTSPNDPEGSTDTDRSTESFRDPRSAFANYPRSLRDLALRARSSASASLNEDASESSSNRHDQSSLGQQLGSHSYRRPSKEDLLRYARGFWTRLRIRFKWFTIRGFRRFNADDFSAFFTLGGLGTLVLIVIGTTTAFSVVLWGLDMLNMQHWIARKIADHLTAQTGVTVVFESAIVPKWKDSRICFQNVFITRRANAKDPESLRLEREKKKRLRLKQERDSRRKRRGTASTAGQGMAWEGVSMDDHHSDNEGVAPPLSSSATGEDLSDEERTLVETNFTMFDLNFDSIDVTLSISRWFDGKGLIEDAVVKGVRGIIDRRNVYWDPDRVYDPRAARRTSRPGDFELESLEVQDLLVTIYQPYQFRPFNLSIFNAAVPKLRKQWLFYDLLSAESITGQVDGCLFSLHKPQSIGRTTEKERELSREGGRWRTISRLRVDGVNVDHIQNQSNLGGPLSWIMSGRFDVVADIRFPRDSAADVDINTIIAEIVDNLANAVAGNAPSSAQPDSSSRAEDHNEPIPGQHKLNEPAIQAPLTAVGPAAEKAWRESKKATGLTDGVLVDAEREAEQARAIRRQRRRERLRALFGIDSDAPILNIEDGERNEEESAASGEKDEEEARKPPAPVAPVTPAPLSVVIDLDVRFKDIKAAVPLFDSELTYSKQAFVRPIVAFMNANRTLIPVHCRVVMDLSEFDGSMDLTQTGLLPLISEKLHEALAHHVTSSNANSQRLRSVSIWSLQQTLQAVLGLATQLRDSMSGVKTARAVGVAARAVEVGGGYRGTDTDAGTDGSGAGAGAGAGAGSGGGTGELSVEGGAEAEDEDEDDDEAIED</sequence>
<dbReference type="PANTHER" id="PTHR31068:SF0">
    <property type="entry name" value="MITOCHONDRIAL DISTRIBUTION AND MORPHOLOGY PROTEIN 31"/>
    <property type="match status" value="1"/>
</dbReference>
<keyword evidence="5" id="KW-0809">Transit peptide</keyword>
<dbReference type="GO" id="GO:0007005">
    <property type="term" value="P:mitochondrion organization"/>
    <property type="evidence" value="ECO:0007669"/>
    <property type="project" value="InterPro"/>
</dbReference>
<dbReference type="Pfam" id="PF08118">
    <property type="entry name" value="MDM31_MDM32"/>
    <property type="match status" value="1"/>
</dbReference>
<feature type="region of interest" description="Disordered" evidence="10">
    <location>
        <begin position="169"/>
        <end position="195"/>
    </location>
</feature>
<keyword evidence="3 11" id="KW-0812">Transmembrane</keyword>
<dbReference type="OrthoDB" id="17678at2759"/>
<evidence type="ECO:0000256" key="11">
    <source>
        <dbReference type="SAM" id="Phobius"/>
    </source>
</evidence>
<keyword evidence="13" id="KW-1185">Reference proteome</keyword>
<feature type="transmembrane region" description="Helical" evidence="11">
    <location>
        <begin position="235"/>
        <end position="265"/>
    </location>
</feature>
<keyword evidence="4" id="KW-0999">Mitochondrion inner membrane</keyword>
<evidence type="ECO:0000256" key="4">
    <source>
        <dbReference type="ARBA" id="ARBA00022792"/>
    </source>
</evidence>
<evidence type="ECO:0000256" key="6">
    <source>
        <dbReference type="ARBA" id="ARBA00022989"/>
    </source>
</evidence>
<feature type="region of interest" description="Disordered" evidence="10">
    <location>
        <begin position="329"/>
        <end position="390"/>
    </location>
</feature>
<keyword evidence="6 11" id="KW-1133">Transmembrane helix</keyword>
<evidence type="ECO:0000256" key="8">
    <source>
        <dbReference type="ARBA" id="ARBA00023136"/>
    </source>
</evidence>
<keyword evidence="8 11" id="KW-0472">Membrane</keyword>
<dbReference type="PANTHER" id="PTHR31068">
    <property type="entry name" value="MITOCHONDRIAL DISTRIBUTION AND MORPHOLOGY PROTEIN 31"/>
    <property type="match status" value="1"/>
</dbReference>
<feature type="region of interest" description="Disordered" evidence="10">
    <location>
        <begin position="618"/>
        <end position="647"/>
    </location>
</feature>
<evidence type="ECO:0000256" key="7">
    <source>
        <dbReference type="ARBA" id="ARBA00023128"/>
    </source>
</evidence>
<feature type="compositionally biased region" description="Acidic residues" evidence="10">
    <location>
        <begin position="932"/>
        <end position="947"/>
    </location>
</feature>
<dbReference type="InterPro" id="IPR012571">
    <property type="entry name" value="Mdm31/Mdm32"/>
</dbReference>
<protein>
    <recommendedName>
        <fullName evidence="14">Mitochondrial distribution and morphology protein family 31/32</fullName>
    </recommendedName>
</protein>
<feature type="region of interest" description="Disordered" evidence="10">
    <location>
        <begin position="110"/>
        <end position="144"/>
    </location>
</feature>
<feature type="compositionally biased region" description="Polar residues" evidence="10">
    <location>
        <begin position="619"/>
        <end position="628"/>
    </location>
</feature>
<dbReference type="Proteomes" id="UP000245942">
    <property type="component" value="Unassembled WGS sequence"/>
</dbReference>
<evidence type="ECO:0000256" key="3">
    <source>
        <dbReference type="ARBA" id="ARBA00022692"/>
    </source>
</evidence>
<comment type="function">
    <text evidence="9">Involved in the organization of the mitochondrial membranes and the global structure of the mitochondria. Also required for mitochondrial distribution and mobility as well as for the maintenance of mitochondrial DNA nucleoids structures.</text>
</comment>
<evidence type="ECO:0000313" key="12">
    <source>
        <dbReference type="EMBL" id="PWN19281.1"/>
    </source>
</evidence>
<evidence type="ECO:0000256" key="9">
    <source>
        <dbReference type="ARBA" id="ARBA00025191"/>
    </source>
</evidence>
<dbReference type="GO" id="GO:0005743">
    <property type="term" value="C:mitochondrial inner membrane"/>
    <property type="evidence" value="ECO:0007669"/>
    <property type="project" value="UniProtKB-SubCell"/>
</dbReference>
<reference evidence="12 13" key="1">
    <citation type="journal article" date="2018" name="Mol. Biol. Evol.">
        <title>Broad Genomic Sampling Reveals a Smut Pathogenic Ancestry of the Fungal Clade Ustilaginomycotina.</title>
        <authorList>
            <person name="Kijpornyongpan T."/>
            <person name="Mondo S.J."/>
            <person name="Barry K."/>
            <person name="Sandor L."/>
            <person name="Lee J."/>
            <person name="Lipzen A."/>
            <person name="Pangilinan J."/>
            <person name="LaButti K."/>
            <person name="Hainaut M."/>
            <person name="Henrissat B."/>
            <person name="Grigoriev I.V."/>
            <person name="Spatafora J.W."/>
            <person name="Aime M.C."/>
        </authorList>
    </citation>
    <scope>NUCLEOTIDE SEQUENCE [LARGE SCALE GENOMIC DNA]</scope>
    <source>
        <strain evidence="12 13">MCA 4718</strain>
    </source>
</reference>
<evidence type="ECO:0008006" key="14">
    <source>
        <dbReference type="Google" id="ProtNLM"/>
    </source>
</evidence>
<evidence type="ECO:0000313" key="13">
    <source>
        <dbReference type="Proteomes" id="UP000245942"/>
    </source>
</evidence>
<feature type="region of interest" description="Disordered" evidence="10">
    <location>
        <begin position="893"/>
        <end position="947"/>
    </location>
</feature>
<gene>
    <name evidence="12" type="ORF">BCV69DRAFT_314019</name>
</gene>
<evidence type="ECO:0000256" key="1">
    <source>
        <dbReference type="ARBA" id="ARBA00004273"/>
    </source>
</evidence>
<comment type="subcellular location">
    <subcellularLocation>
        <location evidence="1">Mitochondrion inner membrane</location>
    </subcellularLocation>
</comment>
<name>A0A316U487_9BASI</name>
<dbReference type="EMBL" id="KZ819332">
    <property type="protein sequence ID" value="PWN19281.1"/>
    <property type="molecule type" value="Genomic_DNA"/>
</dbReference>
<feature type="region of interest" description="Disordered" evidence="10">
    <location>
        <begin position="714"/>
        <end position="745"/>
    </location>
</feature>
<feature type="compositionally biased region" description="Polar residues" evidence="10">
    <location>
        <begin position="119"/>
        <end position="131"/>
    </location>
</feature>
<evidence type="ECO:0000256" key="10">
    <source>
        <dbReference type="SAM" id="MobiDB-lite"/>
    </source>
</evidence>
<dbReference type="GO" id="GO:0000001">
    <property type="term" value="P:mitochondrion inheritance"/>
    <property type="evidence" value="ECO:0007669"/>
    <property type="project" value="InterPro"/>
</dbReference>
<organism evidence="12 13">
    <name type="scientific">Pseudomicrostroma glucosiphilum</name>
    <dbReference type="NCBI Taxonomy" id="1684307"/>
    <lineage>
        <taxon>Eukaryota</taxon>
        <taxon>Fungi</taxon>
        <taxon>Dikarya</taxon>
        <taxon>Basidiomycota</taxon>
        <taxon>Ustilaginomycotina</taxon>
        <taxon>Exobasidiomycetes</taxon>
        <taxon>Microstromatales</taxon>
        <taxon>Microstromatales incertae sedis</taxon>
        <taxon>Pseudomicrostroma</taxon>
    </lineage>
</organism>
<accession>A0A316U487</accession>
<feature type="compositionally biased region" description="Gly residues" evidence="10">
    <location>
        <begin position="905"/>
        <end position="924"/>
    </location>
</feature>
<evidence type="ECO:0000256" key="2">
    <source>
        <dbReference type="ARBA" id="ARBA00005687"/>
    </source>
</evidence>
<comment type="similarity">
    <text evidence="2">Belongs to the MDM31/MDM32 family.</text>
</comment>
<evidence type="ECO:0000256" key="5">
    <source>
        <dbReference type="ARBA" id="ARBA00022946"/>
    </source>
</evidence>
<proteinExistence type="inferred from homology"/>
<keyword evidence="7" id="KW-0496">Mitochondrion</keyword>
<dbReference type="GeneID" id="37016817"/>
<dbReference type="STRING" id="1684307.A0A316U487"/>
<feature type="compositionally biased region" description="Basic and acidic residues" evidence="10">
    <location>
        <begin position="133"/>
        <end position="144"/>
    </location>
</feature>
<dbReference type="AlphaFoldDB" id="A0A316U487"/>